<evidence type="ECO:0000313" key="3">
    <source>
        <dbReference type="Proteomes" id="UP001303046"/>
    </source>
</evidence>
<evidence type="ECO:0000313" key="2">
    <source>
        <dbReference type="EMBL" id="KAK6732960.1"/>
    </source>
</evidence>
<accession>A0ABR1C695</accession>
<keyword evidence="1" id="KW-0472">Membrane</keyword>
<name>A0ABR1C695_NECAM</name>
<reference evidence="2 3" key="1">
    <citation type="submission" date="2023-08" db="EMBL/GenBank/DDBJ databases">
        <title>A Necator americanus chromosomal reference genome.</title>
        <authorList>
            <person name="Ilik V."/>
            <person name="Petrzelkova K.J."/>
            <person name="Pardy F."/>
            <person name="Fuh T."/>
            <person name="Niatou-Singa F.S."/>
            <person name="Gouil Q."/>
            <person name="Baker L."/>
            <person name="Ritchie M.E."/>
            <person name="Jex A.R."/>
            <person name="Gazzola D."/>
            <person name="Li H."/>
            <person name="Toshio Fujiwara R."/>
            <person name="Zhan B."/>
            <person name="Aroian R.V."/>
            <person name="Pafco B."/>
            <person name="Schwarz E.M."/>
        </authorList>
    </citation>
    <scope>NUCLEOTIDE SEQUENCE [LARGE SCALE GENOMIC DNA]</scope>
    <source>
        <strain evidence="2 3">Aroian</strain>
        <tissue evidence="2">Whole animal</tissue>
    </source>
</reference>
<keyword evidence="1" id="KW-1133">Transmembrane helix</keyword>
<comment type="caution">
    <text evidence="2">The sequence shown here is derived from an EMBL/GenBank/DDBJ whole genome shotgun (WGS) entry which is preliminary data.</text>
</comment>
<dbReference type="EMBL" id="JAVFWL010000002">
    <property type="protein sequence ID" value="KAK6732960.1"/>
    <property type="molecule type" value="Genomic_DNA"/>
</dbReference>
<proteinExistence type="predicted"/>
<evidence type="ECO:0008006" key="4">
    <source>
        <dbReference type="Google" id="ProtNLM"/>
    </source>
</evidence>
<dbReference type="Proteomes" id="UP001303046">
    <property type="component" value="Unassembled WGS sequence"/>
</dbReference>
<sequence>MLVSYIVNRFCMYIAFFYLCRIVIATNWYFPKFSVVFQDRRMSSIQPGNKDNTYEYCACCCVSKPSNKSSVSMYSSMSDA</sequence>
<evidence type="ECO:0000256" key="1">
    <source>
        <dbReference type="SAM" id="Phobius"/>
    </source>
</evidence>
<keyword evidence="1" id="KW-0812">Transmembrane</keyword>
<organism evidence="2 3">
    <name type="scientific">Necator americanus</name>
    <name type="common">Human hookworm</name>
    <dbReference type="NCBI Taxonomy" id="51031"/>
    <lineage>
        <taxon>Eukaryota</taxon>
        <taxon>Metazoa</taxon>
        <taxon>Ecdysozoa</taxon>
        <taxon>Nematoda</taxon>
        <taxon>Chromadorea</taxon>
        <taxon>Rhabditida</taxon>
        <taxon>Rhabditina</taxon>
        <taxon>Rhabditomorpha</taxon>
        <taxon>Strongyloidea</taxon>
        <taxon>Ancylostomatidae</taxon>
        <taxon>Bunostominae</taxon>
        <taxon>Necator</taxon>
    </lineage>
</organism>
<feature type="transmembrane region" description="Helical" evidence="1">
    <location>
        <begin position="6"/>
        <end position="30"/>
    </location>
</feature>
<keyword evidence="3" id="KW-1185">Reference proteome</keyword>
<gene>
    <name evidence="2" type="primary">Necator_chrII.g4794</name>
    <name evidence="2" type="ORF">RB195_017002</name>
</gene>
<protein>
    <recommendedName>
        <fullName evidence="4">Secreted protein</fullName>
    </recommendedName>
</protein>